<dbReference type="AlphaFoldDB" id="A0A7J9AY95"/>
<keyword evidence="3" id="KW-1185">Reference proteome</keyword>
<gene>
    <name evidence="2" type="ORF">Golax_025901</name>
</gene>
<accession>A0A7J9AY95</accession>
<protein>
    <submittedName>
        <fullName evidence="2">Uncharacterized protein</fullName>
    </submittedName>
</protein>
<organism evidence="2 3">
    <name type="scientific">Gossypium laxum</name>
    <dbReference type="NCBI Taxonomy" id="34288"/>
    <lineage>
        <taxon>Eukaryota</taxon>
        <taxon>Viridiplantae</taxon>
        <taxon>Streptophyta</taxon>
        <taxon>Embryophyta</taxon>
        <taxon>Tracheophyta</taxon>
        <taxon>Spermatophyta</taxon>
        <taxon>Magnoliopsida</taxon>
        <taxon>eudicotyledons</taxon>
        <taxon>Gunneridae</taxon>
        <taxon>Pentapetalae</taxon>
        <taxon>rosids</taxon>
        <taxon>malvids</taxon>
        <taxon>Malvales</taxon>
        <taxon>Malvaceae</taxon>
        <taxon>Malvoideae</taxon>
        <taxon>Gossypium</taxon>
    </lineage>
</organism>
<evidence type="ECO:0000313" key="3">
    <source>
        <dbReference type="Proteomes" id="UP000593574"/>
    </source>
</evidence>
<sequence>MQVGLRDRHNHTRHRSYIAEGECRS</sequence>
<dbReference type="EMBL" id="JABEZV010000120">
    <property type="protein sequence ID" value="MBA0728933.1"/>
    <property type="molecule type" value="Genomic_DNA"/>
</dbReference>
<evidence type="ECO:0000313" key="2">
    <source>
        <dbReference type="EMBL" id="MBA0728933.1"/>
    </source>
</evidence>
<feature type="region of interest" description="Disordered" evidence="1">
    <location>
        <begin position="1"/>
        <end position="25"/>
    </location>
</feature>
<dbReference type="Proteomes" id="UP000593574">
    <property type="component" value="Unassembled WGS sequence"/>
</dbReference>
<reference evidence="2 3" key="1">
    <citation type="journal article" date="2019" name="Genome Biol. Evol.">
        <title>Insights into the evolution of the New World diploid cottons (Gossypium, subgenus Houzingenia) based on genome sequencing.</title>
        <authorList>
            <person name="Grover C.E."/>
            <person name="Arick M.A. 2nd"/>
            <person name="Thrash A."/>
            <person name="Conover J.L."/>
            <person name="Sanders W.S."/>
            <person name="Peterson D.G."/>
            <person name="Frelichowski J.E."/>
            <person name="Scheffler J.A."/>
            <person name="Scheffler B.E."/>
            <person name="Wendel J.F."/>
        </authorList>
    </citation>
    <scope>NUCLEOTIDE SEQUENCE [LARGE SCALE GENOMIC DNA]</scope>
    <source>
        <strain evidence="2">4</strain>
        <tissue evidence="2">Leaf</tissue>
    </source>
</reference>
<comment type="caution">
    <text evidence="2">The sequence shown here is derived from an EMBL/GenBank/DDBJ whole genome shotgun (WGS) entry which is preliminary data.</text>
</comment>
<name>A0A7J9AY95_9ROSI</name>
<proteinExistence type="predicted"/>
<evidence type="ECO:0000256" key="1">
    <source>
        <dbReference type="SAM" id="MobiDB-lite"/>
    </source>
</evidence>